<dbReference type="OrthoDB" id="9971669at2759"/>
<dbReference type="GeneID" id="25989982"/>
<dbReference type="EMBL" id="ALBS01000333">
    <property type="protein sequence ID" value="EJT45153.1"/>
    <property type="molecule type" value="Genomic_DNA"/>
</dbReference>
<feature type="region of interest" description="Disordered" evidence="6">
    <location>
        <begin position="643"/>
        <end position="667"/>
    </location>
</feature>
<dbReference type="Proteomes" id="UP000002748">
    <property type="component" value="Unassembled WGS sequence"/>
</dbReference>
<feature type="transmembrane region" description="Helical" evidence="7">
    <location>
        <begin position="320"/>
        <end position="339"/>
    </location>
</feature>
<dbReference type="RefSeq" id="XP_014177059.1">
    <property type="nucleotide sequence ID" value="XM_014321584.1"/>
</dbReference>
<dbReference type="HOGENOM" id="CLU_001265_0_1_1"/>
<feature type="transmembrane region" description="Helical" evidence="7">
    <location>
        <begin position="152"/>
        <end position="173"/>
    </location>
</feature>
<evidence type="ECO:0000259" key="8">
    <source>
        <dbReference type="PROSITE" id="PS50850"/>
    </source>
</evidence>
<feature type="domain" description="Major facilitator superfamily (MFS) profile" evidence="8">
    <location>
        <begin position="25"/>
        <end position="439"/>
    </location>
</feature>
<evidence type="ECO:0000256" key="3">
    <source>
        <dbReference type="ARBA" id="ARBA00022692"/>
    </source>
</evidence>
<dbReference type="AlphaFoldDB" id="J5Q2N2"/>
<accession>J5Q2N2</accession>
<organism evidence="9 10">
    <name type="scientific">Trichosporon asahii var. asahii (strain ATCC 90039 / CBS 2479 / JCM 2466 / KCTC 7840 / NBRC 103889/ NCYC 2677 / UAMH 7654)</name>
    <name type="common">Yeast</name>
    <dbReference type="NCBI Taxonomy" id="1186058"/>
    <lineage>
        <taxon>Eukaryota</taxon>
        <taxon>Fungi</taxon>
        <taxon>Dikarya</taxon>
        <taxon>Basidiomycota</taxon>
        <taxon>Agaricomycotina</taxon>
        <taxon>Tremellomycetes</taxon>
        <taxon>Trichosporonales</taxon>
        <taxon>Trichosporonaceae</taxon>
        <taxon>Trichosporon</taxon>
    </lineage>
</organism>
<keyword evidence="3 7" id="KW-0812">Transmembrane</keyword>
<keyword evidence="2" id="KW-0813">Transport</keyword>
<dbReference type="Pfam" id="PF07690">
    <property type="entry name" value="MFS_1"/>
    <property type="match status" value="1"/>
</dbReference>
<evidence type="ECO:0000256" key="7">
    <source>
        <dbReference type="SAM" id="Phobius"/>
    </source>
</evidence>
<evidence type="ECO:0000256" key="6">
    <source>
        <dbReference type="SAM" id="MobiDB-lite"/>
    </source>
</evidence>
<feature type="transmembrane region" description="Helical" evidence="7">
    <location>
        <begin position="345"/>
        <end position="363"/>
    </location>
</feature>
<comment type="caution">
    <text evidence="9">The sequence shown here is derived from an EMBL/GenBank/DDBJ whole genome shotgun (WGS) entry which is preliminary data.</text>
</comment>
<feature type="transmembrane region" description="Helical" evidence="7">
    <location>
        <begin position="375"/>
        <end position="400"/>
    </location>
</feature>
<feature type="compositionally biased region" description="Polar residues" evidence="6">
    <location>
        <begin position="482"/>
        <end position="498"/>
    </location>
</feature>
<feature type="region of interest" description="Disordered" evidence="6">
    <location>
        <begin position="478"/>
        <end position="517"/>
    </location>
</feature>
<dbReference type="FunFam" id="1.20.1250.20:FF:000013">
    <property type="entry name" value="MFS general substrate transporter"/>
    <property type="match status" value="1"/>
</dbReference>
<comment type="subcellular location">
    <subcellularLocation>
        <location evidence="1">Membrane</location>
        <topology evidence="1">Multi-pass membrane protein</topology>
    </subcellularLocation>
</comment>
<dbReference type="GO" id="GO:0022857">
    <property type="term" value="F:transmembrane transporter activity"/>
    <property type="evidence" value="ECO:0007669"/>
    <property type="project" value="InterPro"/>
</dbReference>
<dbReference type="PROSITE" id="PS50850">
    <property type="entry name" value="MFS"/>
    <property type="match status" value="1"/>
</dbReference>
<dbReference type="KEGG" id="tasa:A1Q1_06470"/>
<dbReference type="GO" id="GO:0016020">
    <property type="term" value="C:membrane"/>
    <property type="evidence" value="ECO:0007669"/>
    <property type="project" value="UniProtKB-SubCell"/>
</dbReference>
<dbReference type="Gene3D" id="1.20.1250.20">
    <property type="entry name" value="MFS general substrate transporter like domains"/>
    <property type="match status" value="2"/>
</dbReference>
<feature type="transmembrane region" description="Helical" evidence="7">
    <location>
        <begin position="412"/>
        <end position="434"/>
    </location>
</feature>
<keyword evidence="5 7" id="KW-0472">Membrane</keyword>
<feature type="transmembrane region" description="Helical" evidence="7">
    <location>
        <begin position="64"/>
        <end position="85"/>
    </location>
</feature>
<evidence type="ECO:0000313" key="9">
    <source>
        <dbReference type="EMBL" id="EJT45153.1"/>
    </source>
</evidence>
<evidence type="ECO:0000256" key="4">
    <source>
        <dbReference type="ARBA" id="ARBA00022989"/>
    </source>
</evidence>
<dbReference type="InterPro" id="IPR036259">
    <property type="entry name" value="MFS_trans_sf"/>
</dbReference>
<dbReference type="InterPro" id="IPR011701">
    <property type="entry name" value="MFS"/>
</dbReference>
<name>J5Q2N2_TRIAS</name>
<feature type="transmembrane region" description="Helical" evidence="7">
    <location>
        <begin position="26"/>
        <end position="44"/>
    </location>
</feature>
<dbReference type="FunFam" id="1.20.1250.20:FF:000018">
    <property type="entry name" value="MFS transporter permease"/>
    <property type="match status" value="1"/>
</dbReference>
<dbReference type="PANTHER" id="PTHR43791:SF85">
    <property type="entry name" value="TRANSPORTER, PUTATIVE (AFU_ORTHOLOGUE AFUA_6G00710)-RELATED"/>
    <property type="match status" value="1"/>
</dbReference>
<reference evidence="9 10" key="1">
    <citation type="journal article" date="2012" name="Eukaryot. Cell">
        <title>Draft genome sequence of CBS 2479, the standard type strain of Trichosporon asahii.</title>
        <authorList>
            <person name="Yang R.Y."/>
            <person name="Li H.T."/>
            <person name="Zhu H."/>
            <person name="Zhou G.P."/>
            <person name="Wang M."/>
            <person name="Wang L."/>
        </authorList>
    </citation>
    <scope>NUCLEOTIDE SEQUENCE [LARGE SCALE GENOMIC DNA]</scope>
    <source>
        <strain evidence="10">ATCC 90039 / CBS 2479 / JCM 2466 / KCTC 7840 / NCYC 2677 / UAMH 7654</strain>
    </source>
</reference>
<proteinExistence type="predicted"/>
<sequence length="667" mass="74084">MSEKDHELDVENSLKPQPDPKALKKALFKLDCIFLPALTLIWFLNFLDAAGLMEDLGINSTQYSIALTVTYVPYIVAELPLTLAIRKVGPNILIPILCISWGLVTTFQGFIHNYSGLIAARFFLGACEGAILPSSMTYLSTFYRRTDLGKRVAFYFSATSLAGAFSGLLAAGLLHMDGLSGKRGWQWIFIIEGLFTVVCGAATFMALPRTPETTWYLNDDEKTALVRALDIDRPKAQDEEPLTIRAILSALKAPQAWLMFLQFFSSGCMLFSIAYFAPTVVQGLGYKGTKIQLYSVPPYAASAFFALAMCYLSDRWGYRGPFIILAALISCAGYAMFLGSTNYNVLYGALFLQVIGTYTIAPMQSTWMPNNLAPFYRRVTGITMGFIATNSGGILSTWLFPAKDAHNHYRRGTSVLLGLSAAIVLWASLNMLYLGRENRRRARLGGKDTGGDDDLEAGDKSIHFSRTACGALGNNGREWSLRGTQTPHDVTRSISPVSHSRADATASTHTRCTGTTTDELTTETRYLTLSAPSALTFTLTSSNKVGVLGGLRAYRSMARYEVKARRYTLIPDEPLRRRLSWPPRKNTKPQVWNPTQETYDHLLLTMDPNVPADDPGYDADMEDNLDRDPFMACLRWRRLALKRDPTPPPTPPPEEGAWRYKSFIYGE</sequence>
<evidence type="ECO:0000256" key="5">
    <source>
        <dbReference type="ARBA" id="ARBA00023136"/>
    </source>
</evidence>
<protein>
    <recommendedName>
        <fullName evidence="8">Major facilitator superfamily (MFS) profile domain-containing protein</fullName>
    </recommendedName>
</protein>
<dbReference type="InterPro" id="IPR020846">
    <property type="entry name" value="MFS_dom"/>
</dbReference>
<feature type="transmembrane region" description="Helical" evidence="7">
    <location>
        <begin position="117"/>
        <end position="140"/>
    </location>
</feature>
<feature type="transmembrane region" description="Helical" evidence="7">
    <location>
        <begin position="256"/>
        <end position="276"/>
    </location>
</feature>
<evidence type="ECO:0000313" key="10">
    <source>
        <dbReference type="Proteomes" id="UP000002748"/>
    </source>
</evidence>
<evidence type="ECO:0000256" key="2">
    <source>
        <dbReference type="ARBA" id="ARBA00022448"/>
    </source>
</evidence>
<evidence type="ECO:0000256" key="1">
    <source>
        <dbReference type="ARBA" id="ARBA00004141"/>
    </source>
</evidence>
<dbReference type="VEuPathDB" id="FungiDB:A1Q1_06470"/>
<dbReference type="SUPFAM" id="SSF103473">
    <property type="entry name" value="MFS general substrate transporter"/>
    <property type="match status" value="1"/>
</dbReference>
<feature type="transmembrane region" description="Helical" evidence="7">
    <location>
        <begin position="92"/>
        <end position="111"/>
    </location>
</feature>
<dbReference type="PANTHER" id="PTHR43791">
    <property type="entry name" value="PERMEASE-RELATED"/>
    <property type="match status" value="1"/>
</dbReference>
<feature type="transmembrane region" description="Helical" evidence="7">
    <location>
        <begin position="185"/>
        <end position="207"/>
    </location>
</feature>
<keyword evidence="4 7" id="KW-1133">Transmembrane helix</keyword>
<gene>
    <name evidence="9" type="ORF">A1Q1_06470</name>
</gene>